<reference evidence="1" key="1">
    <citation type="submission" date="2021-06" db="EMBL/GenBank/DDBJ databases">
        <authorList>
            <person name="Kallberg Y."/>
            <person name="Tangrot J."/>
            <person name="Rosling A."/>
        </authorList>
    </citation>
    <scope>NUCLEOTIDE SEQUENCE</scope>
    <source>
        <strain evidence="1">FL966</strain>
    </source>
</reference>
<proteinExistence type="predicted"/>
<dbReference type="Proteomes" id="UP000789759">
    <property type="component" value="Unassembled WGS sequence"/>
</dbReference>
<name>A0A9N9JRG2_9GLOM</name>
<protein>
    <submittedName>
        <fullName evidence="1">4085_t:CDS:1</fullName>
    </submittedName>
</protein>
<organism evidence="1 2">
    <name type="scientific">Cetraspora pellucida</name>
    <dbReference type="NCBI Taxonomy" id="1433469"/>
    <lineage>
        <taxon>Eukaryota</taxon>
        <taxon>Fungi</taxon>
        <taxon>Fungi incertae sedis</taxon>
        <taxon>Mucoromycota</taxon>
        <taxon>Glomeromycotina</taxon>
        <taxon>Glomeromycetes</taxon>
        <taxon>Diversisporales</taxon>
        <taxon>Gigasporaceae</taxon>
        <taxon>Cetraspora</taxon>
    </lineage>
</organism>
<feature type="non-terminal residue" evidence="1">
    <location>
        <position position="1"/>
    </location>
</feature>
<dbReference type="AlphaFoldDB" id="A0A9N9JRG2"/>
<keyword evidence="2" id="KW-1185">Reference proteome</keyword>
<evidence type="ECO:0000313" key="2">
    <source>
        <dbReference type="Proteomes" id="UP000789759"/>
    </source>
</evidence>
<dbReference type="OrthoDB" id="2441131at2759"/>
<gene>
    <name evidence="1" type="ORF">CPELLU_LOCUS17182</name>
</gene>
<accession>A0A9N9JRG2</accession>
<dbReference type="EMBL" id="CAJVQA010028063">
    <property type="protein sequence ID" value="CAG8793636.1"/>
    <property type="molecule type" value="Genomic_DNA"/>
</dbReference>
<sequence>EHVRQPKGPPSLLQSEEDFKNYYITKYLKDMSIFSQKELDTDYSIKPFQRLYPQQNQSMRIDRIESKIDEISQMISQFERMMVDNQSKKPVAKSNLTY</sequence>
<evidence type="ECO:0000313" key="1">
    <source>
        <dbReference type="EMBL" id="CAG8793636.1"/>
    </source>
</evidence>
<comment type="caution">
    <text evidence="1">The sequence shown here is derived from an EMBL/GenBank/DDBJ whole genome shotgun (WGS) entry which is preliminary data.</text>
</comment>